<dbReference type="InterPro" id="IPR010982">
    <property type="entry name" value="Lambda_DNA-bd_dom_sf"/>
</dbReference>
<dbReference type="Proteomes" id="UP001500683">
    <property type="component" value="Unassembled WGS sequence"/>
</dbReference>
<sequence length="508" mass="56121">MRMDRRAAVRFCRLCGGRLARDNSNEECAPCQARNRDRFLAPPSVPPDFWQAEPLRSALDEWHIGRAIRAYRHHSFHGHKPLSQELVGHWLGMTQAQLSRVESGPPITDLDRLVPWARALRIPPDLLWFKLPENRGRTAVEKGRPPREPGVVGTVDLDSTPDFGENDVKRRVALQLLAYLGIGAGTLGTESFRHLLDLFLTAEPRDLNDWHLACDDHYHALRTRPPAQVREDVLIDLVMLKRQLEEADTGSLTELKRVEAALATLHANVLTRLGDHGTAIRWWRTAKRAADVTGDLELRLAVRATEAGHARHGQRSPQAVLRLSQDAMRLAGEHPSFGRALVACSEAKALGAVGRHAEAQRSLRTCEDLFASAGRPPDVMPTYWTSAYLEFAELVVHAGAGNEAQLGTAIDQYATVYLSRTLDHHYVAQAQLHMALCAVVNGGIDAGAKKAAAVLDAVPVASRNNILTETGHVVLRAVPFDKLERPAVREFRDVLVKTAPPKPLASHA</sequence>
<reference evidence="4" key="1">
    <citation type="journal article" date="2019" name="Int. J. Syst. Evol. Microbiol.">
        <title>The Global Catalogue of Microorganisms (GCM) 10K type strain sequencing project: providing services to taxonomists for standard genome sequencing and annotation.</title>
        <authorList>
            <consortium name="The Broad Institute Genomics Platform"/>
            <consortium name="The Broad Institute Genome Sequencing Center for Infectious Disease"/>
            <person name="Wu L."/>
            <person name="Ma J."/>
        </authorList>
    </citation>
    <scope>NUCLEOTIDE SEQUENCE [LARGE SCALE GENOMIC DNA]</scope>
    <source>
        <strain evidence="4">JCM 16702</strain>
    </source>
</reference>
<comment type="caution">
    <text evidence="3">The sequence shown here is derived from an EMBL/GenBank/DDBJ whole genome shotgun (WGS) entry which is preliminary data.</text>
</comment>
<keyword evidence="4" id="KW-1185">Reference proteome</keyword>
<name>A0ABP7WV56_9ACTN</name>
<gene>
    <name evidence="3" type="ORF">GCM10022214_72080</name>
</gene>
<dbReference type="InterPro" id="IPR001387">
    <property type="entry name" value="Cro/C1-type_HTH"/>
</dbReference>
<feature type="compositionally biased region" description="Basic and acidic residues" evidence="1">
    <location>
        <begin position="138"/>
        <end position="147"/>
    </location>
</feature>
<evidence type="ECO:0000256" key="1">
    <source>
        <dbReference type="SAM" id="MobiDB-lite"/>
    </source>
</evidence>
<evidence type="ECO:0000313" key="4">
    <source>
        <dbReference type="Proteomes" id="UP001500683"/>
    </source>
</evidence>
<organism evidence="3 4">
    <name type="scientific">Actinomadura miaoliensis</name>
    <dbReference type="NCBI Taxonomy" id="430685"/>
    <lineage>
        <taxon>Bacteria</taxon>
        <taxon>Bacillati</taxon>
        <taxon>Actinomycetota</taxon>
        <taxon>Actinomycetes</taxon>
        <taxon>Streptosporangiales</taxon>
        <taxon>Thermomonosporaceae</taxon>
        <taxon>Actinomadura</taxon>
    </lineage>
</organism>
<proteinExistence type="predicted"/>
<feature type="region of interest" description="Disordered" evidence="1">
    <location>
        <begin position="138"/>
        <end position="158"/>
    </location>
</feature>
<protein>
    <recommendedName>
        <fullName evidence="2">HTH cro/C1-type domain-containing protein</fullName>
    </recommendedName>
</protein>
<feature type="domain" description="HTH cro/C1-type" evidence="2">
    <location>
        <begin position="82"/>
        <end position="127"/>
    </location>
</feature>
<dbReference type="CDD" id="cd00093">
    <property type="entry name" value="HTH_XRE"/>
    <property type="match status" value="1"/>
</dbReference>
<dbReference type="PROSITE" id="PS50943">
    <property type="entry name" value="HTH_CROC1"/>
    <property type="match status" value="1"/>
</dbReference>
<dbReference type="SUPFAM" id="SSF47413">
    <property type="entry name" value="lambda repressor-like DNA-binding domains"/>
    <property type="match status" value="1"/>
</dbReference>
<evidence type="ECO:0000313" key="3">
    <source>
        <dbReference type="EMBL" id="GAA4097576.1"/>
    </source>
</evidence>
<dbReference type="EMBL" id="BAAAZG010000056">
    <property type="protein sequence ID" value="GAA4097576.1"/>
    <property type="molecule type" value="Genomic_DNA"/>
</dbReference>
<dbReference type="RefSeq" id="WP_344956528.1">
    <property type="nucleotide sequence ID" value="NZ_BAAAZG010000056.1"/>
</dbReference>
<dbReference type="Gene3D" id="1.10.260.40">
    <property type="entry name" value="lambda repressor-like DNA-binding domains"/>
    <property type="match status" value="1"/>
</dbReference>
<evidence type="ECO:0000259" key="2">
    <source>
        <dbReference type="PROSITE" id="PS50943"/>
    </source>
</evidence>
<accession>A0ABP7WV56</accession>